<dbReference type="EMBL" id="CAMAPF010000984">
    <property type="protein sequence ID" value="CAH9134764.1"/>
    <property type="molecule type" value="Genomic_DNA"/>
</dbReference>
<protein>
    <submittedName>
        <fullName evidence="1">Uncharacterized protein</fullName>
    </submittedName>
</protein>
<name>A0AAV0FHS2_9ASTE</name>
<accession>A0AAV0FHS2</accession>
<dbReference type="Proteomes" id="UP001152523">
    <property type="component" value="Unassembled WGS sequence"/>
</dbReference>
<gene>
    <name evidence="1" type="ORF">CEPIT_LOCUS33993</name>
</gene>
<evidence type="ECO:0000313" key="1">
    <source>
        <dbReference type="EMBL" id="CAH9134764.1"/>
    </source>
</evidence>
<organism evidence="1 2">
    <name type="scientific">Cuscuta epithymum</name>
    <dbReference type="NCBI Taxonomy" id="186058"/>
    <lineage>
        <taxon>Eukaryota</taxon>
        <taxon>Viridiplantae</taxon>
        <taxon>Streptophyta</taxon>
        <taxon>Embryophyta</taxon>
        <taxon>Tracheophyta</taxon>
        <taxon>Spermatophyta</taxon>
        <taxon>Magnoliopsida</taxon>
        <taxon>eudicotyledons</taxon>
        <taxon>Gunneridae</taxon>
        <taxon>Pentapetalae</taxon>
        <taxon>asterids</taxon>
        <taxon>lamiids</taxon>
        <taxon>Solanales</taxon>
        <taxon>Convolvulaceae</taxon>
        <taxon>Cuscuteae</taxon>
        <taxon>Cuscuta</taxon>
        <taxon>Cuscuta subgen. Cuscuta</taxon>
    </lineage>
</organism>
<sequence length="70" mass="7614">MNRHRNVKIFNLAVLSSCFRKSGLLKGKLYLHIISNVQTHGIETPNSTAHRLKSEVVVVVGGKGSTQGEG</sequence>
<evidence type="ECO:0000313" key="2">
    <source>
        <dbReference type="Proteomes" id="UP001152523"/>
    </source>
</evidence>
<proteinExistence type="predicted"/>
<comment type="caution">
    <text evidence="1">The sequence shown here is derived from an EMBL/GenBank/DDBJ whole genome shotgun (WGS) entry which is preliminary data.</text>
</comment>
<keyword evidence="2" id="KW-1185">Reference proteome</keyword>
<reference evidence="1" key="1">
    <citation type="submission" date="2022-07" db="EMBL/GenBank/DDBJ databases">
        <authorList>
            <person name="Macas J."/>
            <person name="Novak P."/>
            <person name="Neumann P."/>
        </authorList>
    </citation>
    <scope>NUCLEOTIDE SEQUENCE</scope>
</reference>
<dbReference type="AlphaFoldDB" id="A0AAV0FHS2"/>